<dbReference type="RefSeq" id="XP_033427376.1">
    <property type="nucleotide sequence ID" value="XM_033568570.1"/>
</dbReference>
<gene>
    <name evidence="2" type="ORF">ATNIH1004_003898</name>
</gene>
<dbReference type="OrthoDB" id="4526330at2759"/>
<evidence type="ECO:0000313" key="3">
    <source>
        <dbReference type="Proteomes" id="UP000324241"/>
    </source>
</evidence>
<dbReference type="GeneID" id="54326600"/>
<sequence>MTNTSITDPESLEKRYPVILREFAIRPSTGGKGRHNGGDGVIRDIECRAPLSFSAITERRSIPPYGMNGGEPGERGANYWVRRVENGDKTEWRWVNIGAKNMVRMETGDRCVIHTPGGGGWGLPELNGYSGDRADVRIQYPRASGSVAAYIMAQKSSA</sequence>
<dbReference type="GO" id="GO:0005829">
    <property type="term" value="C:cytosol"/>
    <property type="evidence" value="ECO:0007669"/>
    <property type="project" value="TreeGrafter"/>
</dbReference>
<evidence type="ECO:0000259" key="1">
    <source>
        <dbReference type="Pfam" id="PF02538"/>
    </source>
</evidence>
<dbReference type="Pfam" id="PF02538">
    <property type="entry name" value="Hydantoinase_B"/>
    <property type="match status" value="1"/>
</dbReference>
<dbReference type="GO" id="GO:0017168">
    <property type="term" value="F:5-oxoprolinase (ATP-hydrolyzing) activity"/>
    <property type="evidence" value="ECO:0007669"/>
    <property type="project" value="TreeGrafter"/>
</dbReference>
<organism evidence="2 3">
    <name type="scientific">Aspergillus tanneri</name>
    <dbReference type="NCBI Taxonomy" id="1220188"/>
    <lineage>
        <taxon>Eukaryota</taxon>
        <taxon>Fungi</taxon>
        <taxon>Dikarya</taxon>
        <taxon>Ascomycota</taxon>
        <taxon>Pezizomycotina</taxon>
        <taxon>Eurotiomycetes</taxon>
        <taxon>Eurotiomycetidae</taxon>
        <taxon>Eurotiales</taxon>
        <taxon>Aspergillaceae</taxon>
        <taxon>Aspergillus</taxon>
        <taxon>Aspergillus subgen. Circumdati</taxon>
    </lineage>
</organism>
<comment type="caution">
    <text evidence="2">The sequence shown here is derived from an EMBL/GenBank/DDBJ whole genome shotgun (WGS) entry which is preliminary data.</text>
</comment>
<protein>
    <recommendedName>
        <fullName evidence="1">Hydantoinase B/oxoprolinase domain-containing protein</fullName>
    </recommendedName>
</protein>
<evidence type="ECO:0000313" key="2">
    <source>
        <dbReference type="EMBL" id="KAA8648015.1"/>
    </source>
</evidence>
<dbReference type="InterPro" id="IPR003692">
    <property type="entry name" value="Hydantoinase_B"/>
</dbReference>
<dbReference type="PANTHER" id="PTHR11365:SF26">
    <property type="entry name" value="5-OXOPROLINASE"/>
    <property type="match status" value="1"/>
</dbReference>
<reference evidence="2 3" key="1">
    <citation type="submission" date="2019-08" db="EMBL/GenBank/DDBJ databases">
        <title>The genome sequence of a newly discovered highly antifungal drug resistant Aspergillus species, Aspergillus tanneri NIH 1004.</title>
        <authorList>
            <person name="Mounaud S."/>
            <person name="Singh I."/>
            <person name="Joardar V."/>
            <person name="Pakala S."/>
            <person name="Pakala S."/>
            <person name="Venepally P."/>
            <person name="Chung J.K."/>
            <person name="Losada L."/>
            <person name="Nierman W.C."/>
        </authorList>
    </citation>
    <scope>NUCLEOTIDE SEQUENCE [LARGE SCALE GENOMIC DNA]</scope>
    <source>
        <strain evidence="2 3">NIH1004</strain>
    </source>
</reference>
<accession>A0A5M9MLX3</accession>
<feature type="domain" description="Hydantoinase B/oxoprolinase" evidence="1">
    <location>
        <begin position="1"/>
        <end position="124"/>
    </location>
</feature>
<dbReference type="GO" id="GO:0006749">
    <property type="term" value="P:glutathione metabolic process"/>
    <property type="evidence" value="ECO:0007669"/>
    <property type="project" value="TreeGrafter"/>
</dbReference>
<dbReference type="AlphaFoldDB" id="A0A5M9MLX3"/>
<dbReference type="InterPro" id="IPR045079">
    <property type="entry name" value="Oxoprolinase-like"/>
</dbReference>
<name>A0A5M9MLX3_9EURO</name>
<proteinExistence type="predicted"/>
<dbReference type="EMBL" id="QUQM01000003">
    <property type="protein sequence ID" value="KAA8648015.1"/>
    <property type="molecule type" value="Genomic_DNA"/>
</dbReference>
<dbReference type="Proteomes" id="UP000324241">
    <property type="component" value="Unassembled WGS sequence"/>
</dbReference>
<dbReference type="PANTHER" id="PTHR11365">
    <property type="entry name" value="5-OXOPROLINASE RELATED"/>
    <property type="match status" value="1"/>
</dbReference>
<dbReference type="VEuPathDB" id="FungiDB:EYZ11_001249"/>